<dbReference type="AlphaFoldDB" id="A0A9J6DCZ8"/>
<feature type="region of interest" description="Disordered" evidence="1">
    <location>
        <begin position="53"/>
        <end position="79"/>
    </location>
</feature>
<gene>
    <name evidence="2" type="ORF">HPB51_023791</name>
</gene>
<comment type="caution">
    <text evidence="2">The sequence shown here is derived from an EMBL/GenBank/DDBJ whole genome shotgun (WGS) entry which is preliminary data.</text>
</comment>
<sequence>MLQHVLLCLGSQIKYNVDLMSAVSMLADAWKAVSVGTISNCFRHAGFTLRSEPDTADTAAEEPDNATEDPNLPPSASSSGANVIDDLRGCGVPIPDTVTFEDFANVDSAVSSCAELNDEDIIEQVLQPSNSGSDSDDDDALCAPEPSHADLSRALAVLSSSYSERITLAKIQADLIARKRKCVQQHINDFFRPPVD</sequence>
<evidence type="ECO:0000256" key="1">
    <source>
        <dbReference type="SAM" id="MobiDB-lite"/>
    </source>
</evidence>
<protein>
    <recommendedName>
        <fullName evidence="4">Tick transposon</fullName>
    </recommendedName>
</protein>
<dbReference type="VEuPathDB" id="VectorBase:LOC119163388"/>
<name>A0A9J6DCZ8_RHIMP</name>
<accession>A0A9J6DCZ8</accession>
<reference evidence="2" key="1">
    <citation type="journal article" date="2020" name="Cell">
        <title>Large-Scale Comparative Analyses of Tick Genomes Elucidate Their Genetic Diversity and Vector Capacities.</title>
        <authorList>
            <consortium name="Tick Genome and Microbiome Consortium (TIGMIC)"/>
            <person name="Jia N."/>
            <person name="Wang J."/>
            <person name="Shi W."/>
            <person name="Du L."/>
            <person name="Sun Y."/>
            <person name="Zhan W."/>
            <person name="Jiang J.F."/>
            <person name="Wang Q."/>
            <person name="Zhang B."/>
            <person name="Ji P."/>
            <person name="Bell-Sakyi L."/>
            <person name="Cui X.M."/>
            <person name="Yuan T.T."/>
            <person name="Jiang B.G."/>
            <person name="Yang W.F."/>
            <person name="Lam T.T."/>
            <person name="Chang Q.C."/>
            <person name="Ding S.J."/>
            <person name="Wang X.J."/>
            <person name="Zhu J.G."/>
            <person name="Ruan X.D."/>
            <person name="Zhao L."/>
            <person name="Wei J.T."/>
            <person name="Ye R.Z."/>
            <person name="Que T.C."/>
            <person name="Du C.H."/>
            <person name="Zhou Y.H."/>
            <person name="Cheng J.X."/>
            <person name="Dai P.F."/>
            <person name="Guo W.B."/>
            <person name="Han X.H."/>
            <person name="Huang E.J."/>
            <person name="Li L.F."/>
            <person name="Wei W."/>
            <person name="Gao Y.C."/>
            <person name="Liu J.Z."/>
            <person name="Shao H.Z."/>
            <person name="Wang X."/>
            <person name="Wang C.C."/>
            <person name="Yang T.C."/>
            <person name="Huo Q.B."/>
            <person name="Li W."/>
            <person name="Chen H.Y."/>
            <person name="Chen S.E."/>
            <person name="Zhou L.G."/>
            <person name="Ni X.B."/>
            <person name="Tian J.H."/>
            <person name="Sheng Y."/>
            <person name="Liu T."/>
            <person name="Pan Y.S."/>
            <person name="Xia L.Y."/>
            <person name="Li J."/>
            <person name="Zhao F."/>
            <person name="Cao W.C."/>
        </authorList>
    </citation>
    <scope>NUCLEOTIDE SEQUENCE</scope>
    <source>
        <strain evidence="2">Rmic-2018</strain>
    </source>
</reference>
<organism evidence="2 3">
    <name type="scientific">Rhipicephalus microplus</name>
    <name type="common">Cattle tick</name>
    <name type="synonym">Boophilus microplus</name>
    <dbReference type="NCBI Taxonomy" id="6941"/>
    <lineage>
        <taxon>Eukaryota</taxon>
        <taxon>Metazoa</taxon>
        <taxon>Ecdysozoa</taxon>
        <taxon>Arthropoda</taxon>
        <taxon>Chelicerata</taxon>
        <taxon>Arachnida</taxon>
        <taxon>Acari</taxon>
        <taxon>Parasitiformes</taxon>
        <taxon>Ixodida</taxon>
        <taxon>Ixodoidea</taxon>
        <taxon>Ixodidae</taxon>
        <taxon>Rhipicephalinae</taxon>
        <taxon>Rhipicephalus</taxon>
        <taxon>Boophilus</taxon>
    </lineage>
</organism>
<evidence type="ECO:0000313" key="3">
    <source>
        <dbReference type="Proteomes" id="UP000821866"/>
    </source>
</evidence>
<dbReference type="Proteomes" id="UP000821866">
    <property type="component" value="Chromosome 8"/>
</dbReference>
<dbReference type="EMBL" id="JABSTU010000010">
    <property type="protein sequence ID" value="KAH8019975.1"/>
    <property type="molecule type" value="Genomic_DNA"/>
</dbReference>
<evidence type="ECO:0008006" key="4">
    <source>
        <dbReference type="Google" id="ProtNLM"/>
    </source>
</evidence>
<reference evidence="2" key="2">
    <citation type="submission" date="2021-09" db="EMBL/GenBank/DDBJ databases">
        <authorList>
            <person name="Jia N."/>
            <person name="Wang J."/>
            <person name="Shi W."/>
            <person name="Du L."/>
            <person name="Sun Y."/>
            <person name="Zhan W."/>
            <person name="Jiang J."/>
            <person name="Wang Q."/>
            <person name="Zhang B."/>
            <person name="Ji P."/>
            <person name="Sakyi L.B."/>
            <person name="Cui X."/>
            <person name="Yuan T."/>
            <person name="Jiang B."/>
            <person name="Yang W."/>
            <person name="Lam T.T.-Y."/>
            <person name="Chang Q."/>
            <person name="Ding S."/>
            <person name="Wang X."/>
            <person name="Zhu J."/>
            <person name="Ruan X."/>
            <person name="Zhao L."/>
            <person name="Wei J."/>
            <person name="Que T."/>
            <person name="Du C."/>
            <person name="Cheng J."/>
            <person name="Dai P."/>
            <person name="Han X."/>
            <person name="Huang E."/>
            <person name="Gao Y."/>
            <person name="Liu J."/>
            <person name="Shao H."/>
            <person name="Ye R."/>
            <person name="Li L."/>
            <person name="Wei W."/>
            <person name="Wang X."/>
            <person name="Wang C."/>
            <person name="Huo Q."/>
            <person name="Li W."/>
            <person name="Guo W."/>
            <person name="Chen H."/>
            <person name="Chen S."/>
            <person name="Zhou L."/>
            <person name="Zhou L."/>
            <person name="Ni X."/>
            <person name="Tian J."/>
            <person name="Zhou Y."/>
            <person name="Sheng Y."/>
            <person name="Liu T."/>
            <person name="Pan Y."/>
            <person name="Xia L."/>
            <person name="Li J."/>
            <person name="Zhao F."/>
            <person name="Cao W."/>
        </authorList>
    </citation>
    <scope>NUCLEOTIDE SEQUENCE</scope>
    <source>
        <strain evidence="2">Rmic-2018</strain>
        <tissue evidence="2">Larvae</tissue>
    </source>
</reference>
<proteinExistence type="predicted"/>
<keyword evidence="3" id="KW-1185">Reference proteome</keyword>
<evidence type="ECO:0000313" key="2">
    <source>
        <dbReference type="EMBL" id="KAH8019975.1"/>
    </source>
</evidence>